<evidence type="ECO:0000313" key="3">
    <source>
        <dbReference type="Proteomes" id="UP001152320"/>
    </source>
</evidence>
<comment type="caution">
    <text evidence="2">The sequence shown here is derived from an EMBL/GenBank/DDBJ whole genome shotgun (WGS) entry which is preliminary data.</text>
</comment>
<gene>
    <name evidence="2" type="ORF">HOLleu_14350</name>
</gene>
<accession>A0A9Q1C7F3</accession>
<evidence type="ECO:0008006" key="4">
    <source>
        <dbReference type="Google" id="ProtNLM"/>
    </source>
</evidence>
<dbReference type="PANTHER" id="PTHR46888">
    <property type="entry name" value="ZINC KNUCKLE DOMAINCONTAINING PROTEIN-RELATED"/>
    <property type="match status" value="1"/>
</dbReference>
<protein>
    <recommendedName>
        <fullName evidence="4">SCAN box domain-containing protein</fullName>
    </recommendedName>
</protein>
<dbReference type="Gene3D" id="1.10.4020.10">
    <property type="entry name" value="DNA breaking-rejoining enzymes"/>
    <property type="match status" value="1"/>
</dbReference>
<dbReference type="PANTHER" id="PTHR46888:SF1">
    <property type="entry name" value="RIBONUCLEASE H"/>
    <property type="match status" value="1"/>
</dbReference>
<dbReference type="OrthoDB" id="10051775at2759"/>
<dbReference type="AlphaFoldDB" id="A0A9Q1C7F3"/>
<evidence type="ECO:0000313" key="2">
    <source>
        <dbReference type="EMBL" id="KAJ8040136.1"/>
    </source>
</evidence>
<feature type="compositionally biased region" description="Basic and acidic residues" evidence="1">
    <location>
        <begin position="25"/>
        <end position="56"/>
    </location>
</feature>
<sequence length="224" mass="25852">MERYQNYVKIGQELGLTGKDLLDFANEKDQKDRESENAAREERRKDVKIAEKKASEQTDASGSQSTRSVQKPRLPKLQSFSEVTDDLDAYIQRFERFAKAAGWPDSEWAISLGALLTGRALETYSRLPLSDVNDYKKVKAALLIRYNLTEEGFREKFRNAQLHSKESYTQLGERLRGYVNRWVESAGKNKTYDDLLDIIVREQVLSVCSKDICLYLLKRGSLRR</sequence>
<name>A0A9Q1C7F3_HOLLE</name>
<dbReference type="EMBL" id="JAIZAY010000006">
    <property type="protein sequence ID" value="KAJ8040136.1"/>
    <property type="molecule type" value="Genomic_DNA"/>
</dbReference>
<dbReference type="InterPro" id="IPR038269">
    <property type="entry name" value="SCAN_sf"/>
</dbReference>
<feature type="region of interest" description="Disordered" evidence="1">
    <location>
        <begin position="25"/>
        <end position="75"/>
    </location>
</feature>
<dbReference type="Proteomes" id="UP001152320">
    <property type="component" value="Chromosome 6"/>
</dbReference>
<proteinExistence type="predicted"/>
<feature type="compositionally biased region" description="Polar residues" evidence="1">
    <location>
        <begin position="57"/>
        <end position="69"/>
    </location>
</feature>
<dbReference type="SUPFAM" id="SSF47353">
    <property type="entry name" value="Retrovirus capsid dimerization domain-like"/>
    <property type="match status" value="1"/>
</dbReference>
<evidence type="ECO:0000256" key="1">
    <source>
        <dbReference type="SAM" id="MobiDB-lite"/>
    </source>
</evidence>
<reference evidence="2" key="1">
    <citation type="submission" date="2021-10" db="EMBL/GenBank/DDBJ databases">
        <title>Tropical sea cucumber genome reveals ecological adaptation and Cuvierian tubules defense mechanism.</title>
        <authorList>
            <person name="Chen T."/>
        </authorList>
    </citation>
    <scope>NUCLEOTIDE SEQUENCE</scope>
    <source>
        <strain evidence="2">Nanhai2018</strain>
        <tissue evidence="2">Muscle</tissue>
    </source>
</reference>
<keyword evidence="3" id="KW-1185">Reference proteome</keyword>
<organism evidence="2 3">
    <name type="scientific">Holothuria leucospilota</name>
    <name type="common">Black long sea cucumber</name>
    <name type="synonym">Mertensiothuria leucospilota</name>
    <dbReference type="NCBI Taxonomy" id="206669"/>
    <lineage>
        <taxon>Eukaryota</taxon>
        <taxon>Metazoa</taxon>
        <taxon>Echinodermata</taxon>
        <taxon>Eleutherozoa</taxon>
        <taxon>Echinozoa</taxon>
        <taxon>Holothuroidea</taxon>
        <taxon>Aspidochirotacea</taxon>
        <taxon>Aspidochirotida</taxon>
        <taxon>Holothuriidae</taxon>
        <taxon>Holothuria</taxon>
    </lineage>
</organism>